<name>A0A7J0EL16_9ERIC</name>
<evidence type="ECO:0000313" key="2">
    <source>
        <dbReference type="EMBL" id="GFY87161.1"/>
    </source>
</evidence>
<evidence type="ECO:0000313" key="3">
    <source>
        <dbReference type="Proteomes" id="UP000585474"/>
    </source>
</evidence>
<feature type="compositionally biased region" description="Basic and acidic residues" evidence="1">
    <location>
        <begin position="21"/>
        <end position="36"/>
    </location>
</feature>
<dbReference type="OrthoDB" id="2012659at2759"/>
<dbReference type="EMBL" id="BJWL01000005">
    <property type="protein sequence ID" value="GFY87161.1"/>
    <property type="molecule type" value="Genomic_DNA"/>
</dbReference>
<dbReference type="SUPFAM" id="SSF48452">
    <property type="entry name" value="TPR-like"/>
    <property type="match status" value="1"/>
</dbReference>
<dbReference type="AlphaFoldDB" id="A0A7J0EL16"/>
<accession>A0A7J0EL16</accession>
<proteinExistence type="predicted"/>
<dbReference type="InterPro" id="IPR011990">
    <property type="entry name" value="TPR-like_helical_dom_sf"/>
</dbReference>
<comment type="caution">
    <text evidence="2">The sequence shown here is derived from an EMBL/GenBank/DDBJ whole genome shotgun (WGS) entry which is preliminary data.</text>
</comment>
<keyword evidence="3" id="KW-1185">Reference proteome</keyword>
<protein>
    <submittedName>
        <fullName evidence="2">Tetratricopeptide repeat (TPR)-like superfamily protein</fullName>
    </submittedName>
</protein>
<organism evidence="2 3">
    <name type="scientific">Actinidia rufa</name>
    <dbReference type="NCBI Taxonomy" id="165716"/>
    <lineage>
        <taxon>Eukaryota</taxon>
        <taxon>Viridiplantae</taxon>
        <taxon>Streptophyta</taxon>
        <taxon>Embryophyta</taxon>
        <taxon>Tracheophyta</taxon>
        <taxon>Spermatophyta</taxon>
        <taxon>Magnoliopsida</taxon>
        <taxon>eudicotyledons</taxon>
        <taxon>Gunneridae</taxon>
        <taxon>Pentapetalae</taxon>
        <taxon>asterids</taxon>
        <taxon>Ericales</taxon>
        <taxon>Actinidiaceae</taxon>
        <taxon>Actinidia</taxon>
    </lineage>
</organism>
<sequence length="142" mass="16502">MGSLNTRPVLALPSEQSNYSEKMEEKRETRKGKKDEERMYEELLKENPRNVEALKLVLNEKMRKGKTSEALKYVDKLIKIQPDEVEWRLLQALCYQMIGNLSKAKRLFNNILAKKPLLLKALHVCFLTSSSFSHLFSPTSFI</sequence>
<gene>
    <name evidence="2" type="ORF">Acr_05g0008000</name>
</gene>
<dbReference type="Proteomes" id="UP000585474">
    <property type="component" value="Unassembled WGS sequence"/>
</dbReference>
<reference evidence="2 3" key="1">
    <citation type="submission" date="2019-07" db="EMBL/GenBank/DDBJ databases">
        <title>De Novo Assembly of kiwifruit Actinidia rufa.</title>
        <authorList>
            <person name="Sugita-Konishi S."/>
            <person name="Sato K."/>
            <person name="Mori E."/>
            <person name="Abe Y."/>
            <person name="Kisaki G."/>
            <person name="Hamano K."/>
            <person name="Suezawa K."/>
            <person name="Otani M."/>
            <person name="Fukuda T."/>
            <person name="Manabe T."/>
            <person name="Gomi K."/>
            <person name="Tabuchi M."/>
            <person name="Akimitsu K."/>
            <person name="Kataoka I."/>
        </authorList>
    </citation>
    <scope>NUCLEOTIDE SEQUENCE [LARGE SCALE GENOMIC DNA]</scope>
    <source>
        <strain evidence="3">cv. Fuchu</strain>
    </source>
</reference>
<dbReference type="Pfam" id="PF14559">
    <property type="entry name" value="TPR_19"/>
    <property type="match status" value="1"/>
</dbReference>
<evidence type="ECO:0000256" key="1">
    <source>
        <dbReference type="SAM" id="MobiDB-lite"/>
    </source>
</evidence>
<dbReference type="Gene3D" id="1.25.40.10">
    <property type="entry name" value="Tetratricopeptide repeat domain"/>
    <property type="match status" value="1"/>
</dbReference>
<feature type="region of interest" description="Disordered" evidence="1">
    <location>
        <begin position="1"/>
        <end position="36"/>
    </location>
</feature>